<feature type="transmembrane region" description="Helical" evidence="17">
    <location>
        <begin position="14"/>
        <end position="30"/>
    </location>
</feature>
<protein>
    <recommendedName>
        <fullName evidence="6 16">NAD(P) transhydrogenase subunit beta</fullName>
        <ecNumber evidence="5 16">7.1.1.1</ecNumber>
    </recommendedName>
    <alternativeName>
        <fullName evidence="16">Nicotinamide nucleotide transhydrogenase subunit beta</fullName>
    </alternativeName>
</protein>
<feature type="transmembrane region" description="Helical" evidence="17">
    <location>
        <begin position="42"/>
        <end position="58"/>
    </location>
</feature>
<evidence type="ECO:0000256" key="7">
    <source>
        <dbReference type="ARBA" id="ARBA00022475"/>
    </source>
</evidence>
<feature type="transmembrane region" description="Helical" evidence="17">
    <location>
        <begin position="147"/>
        <end position="168"/>
    </location>
</feature>
<dbReference type="PANTHER" id="PTHR44758:SF1">
    <property type="entry name" value="NAD(P) TRANSHYDROGENASE SUBUNIT BETA"/>
    <property type="match status" value="1"/>
</dbReference>
<gene>
    <name evidence="19" type="ORF">SAMN05421731_101361</name>
</gene>
<keyword evidence="20" id="KW-1185">Reference proteome</keyword>
<dbReference type="EMBL" id="OANT01000001">
    <property type="protein sequence ID" value="SNX43325.1"/>
    <property type="molecule type" value="Genomic_DNA"/>
</dbReference>
<keyword evidence="11 16" id="KW-1278">Translocase</keyword>
<dbReference type="InterPro" id="IPR012136">
    <property type="entry name" value="NADH_DH_b"/>
</dbReference>
<feature type="transmembrane region" description="Helical" evidence="17">
    <location>
        <begin position="64"/>
        <end position="81"/>
    </location>
</feature>
<evidence type="ECO:0000256" key="12">
    <source>
        <dbReference type="ARBA" id="ARBA00022989"/>
    </source>
</evidence>
<dbReference type="Proteomes" id="UP000219042">
    <property type="component" value="Unassembled WGS sequence"/>
</dbReference>
<dbReference type="PIRSF" id="PIRSF000204">
    <property type="entry name" value="PNTB"/>
    <property type="match status" value="1"/>
</dbReference>
<reference evidence="20" key="1">
    <citation type="submission" date="2016-09" db="EMBL/GenBank/DDBJ databases">
        <authorList>
            <person name="Varghese N."/>
            <person name="Submissions S."/>
        </authorList>
    </citation>
    <scope>NUCLEOTIDE SEQUENCE [LARGE SCALE GENOMIC DNA]</scope>
    <source>
        <strain evidence="20">ANC 4466</strain>
    </source>
</reference>
<dbReference type="EC" id="7.1.1.1" evidence="5 16"/>
<evidence type="ECO:0000256" key="15">
    <source>
        <dbReference type="ARBA" id="ARBA00048202"/>
    </source>
</evidence>
<dbReference type="FunFam" id="3.40.50.1220:FF:000002">
    <property type="entry name" value="NAD(P) transhydrogenase subunit beta"/>
    <property type="match status" value="1"/>
</dbReference>
<evidence type="ECO:0000259" key="18">
    <source>
        <dbReference type="Pfam" id="PF02233"/>
    </source>
</evidence>
<evidence type="ECO:0000256" key="4">
    <source>
        <dbReference type="ARBA" id="ARBA00011870"/>
    </source>
</evidence>
<keyword evidence="7 16" id="KW-1003">Cell membrane</keyword>
<comment type="subcellular location">
    <subcellularLocation>
        <location evidence="2">Cell inner membrane</location>
        <topology evidence="2">Multi-pass membrane protein</topology>
    </subcellularLocation>
</comment>
<dbReference type="GO" id="GO:0005886">
    <property type="term" value="C:plasma membrane"/>
    <property type="evidence" value="ECO:0007669"/>
    <property type="project" value="UniProtKB-SubCell"/>
</dbReference>
<comment type="subunit">
    <text evidence="4">Heterodimer of an alpha and a beta chain.</text>
</comment>
<evidence type="ECO:0000256" key="6">
    <source>
        <dbReference type="ARBA" id="ARBA00014581"/>
    </source>
</evidence>
<comment type="catalytic activity">
    <reaction evidence="15 16">
        <text>NAD(+) + NADPH + H(+)(in) = NADH + NADP(+) + H(+)(out)</text>
        <dbReference type="Rhea" id="RHEA:47992"/>
        <dbReference type="ChEBI" id="CHEBI:15378"/>
        <dbReference type="ChEBI" id="CHEBI:57540"/>
        <dbReference type="ChEBI" id="CHEBI:57783"/>
        <dbReference type="ChEBI" id="CHEBI:57945"/>
        <dbReference type="ChEBI" id="CHEBI:58349"/>
        <dbReference type="EC" id="7.1.1.1"/>
    </reaction>
</comment>
<evidence type="ECO:0000256" key="1">
    <source>
        <dbReference type="ARBA" id="ARBA00003943"/>
    </source>
</evidence>
<feature type="transmembrane region" description="Helical" evidence="17">
    <location>
        <begin position="180"/>
        <end position="202"/>
    </location>
</feature>
<evidence type="ECO:0000313" key="20">
    <source>
        <dbReference type="Proteomes" id="UP000219042"/>
    </source>
</evidence>
<dbReference type="AlphaFoldDB" id="A0A240E619"/>
<dbReference type="InterPro" id="IPR029035">
    <property type="entry name" value="DHS-like_NAD/FAD-binding_dom"/>
</dbReference>
<evidence type="ECO:0000313" key="19">
    <source>
        <dbReference type="EMBL" id="SNX43325.1"/>
    </source>
</evidence>
<keyword evidence="13 16" id="KW-0520">NAD</keyword>
<name>A0A240E619_9GAMM</name>
<evidence type="ECO:0000256" key="2">
    <source>
        <dbReference type="ARBA" id="ARBA00004429"/>
    </source>
</evidence>
<dbReference type="Pfam" id="PF02233">
    <property type="entry name" value="PNTB"/>
    <property type="match status" value="1"/>
</dbReference>
<feature type="transmembrane region" description="Helical" evidence="17">
    <location>
        <begin position="285"/>
        <end position="305"/>
    </location>
</feature>
<evidence type="ECO:0000256" key="8">
    <source>
        <dbReference type="ARBA" id="ARBA00022519"/>
    </source>
</evidence>
<evidence type="ECO:0000256" key="13">
    <source>
        <dbReference type="ARBA" id="ARBA00023027"/>
    </source>
</evidence>
<accession>A0A240E619</accession>
<feature type="domain" description="NADP transhydrogenase beta-like" evidence="18">
    <location>
        <begin position="14"/>
        <end position="482"/>
    </location>
</feature>
<evidence type="ECO:0000256" key="3">
    <source>
        <dbReference type="ARBA" id="ARBA00007919"/>
    </source>
</evidence>
<feature type="transmembrane region" description="Helical" evidence="17">
    <location>
        <begin position="93"/>
        <end position="113"/>
    </location>
</feature>
<dbReference type="GO" id="GO:0008750">
    <property type="term" value="F:proton-translocating NAD(P)+ transhydrogenase activity"/>
    <property type="evidence" value="ECO:0007669"/>
    <property type="project" value="UniProtKB-EC"/>
</dbReference>
<organism evidence="19 20">
    <name type="scientific">Acinetobacter puyangensis</name>
    <dbReference type="NCBI Taxonomy" id="1096779"/>
    <lineage>
        <taxon>Bacteria</taxon>
        <taxon>Pseudomonadati</taxon>
        <taxon>Pseudomonadota</taxon>
        <taxon>Gammaproteobacteria</taxon>
        <taxon>Moraxellales</taxon>
        <taxon>Moraxellaceae</taxon>
        <taxon>Acinetobacter</taxon>
    </lineage>
</organism>
<sequence>MEFIHDFMKGYADWFYLIGAVLFILTLRGLSGPKTAIAGNRYGMIAMAIAVITTFFVADHPVIWMIVGAMVLGAVVGIARARTVPMTQMPETVALMHSLVGLAAVLIAIAAILHNNQLLALFAENGAALDMAGVQHAHMNKVHLFELFVGCFVGAITFTASVFAYGKLAAKKWAKTISGGWVKPVQAIIFLAMLVCGFYFFTTGNINAFWAMTVLALAFGWVWIAPVGGGDMPVVVSLLNSFSGWAAAGIGFTLENNMLIVAGSLVGSSGAILSYIMCKAMNRSIINVLFGGAMGGAAVASSNAGGEQVQRNYRSGSADDAGFLMSNADSVVIVPGYGMAQGRAQNAVKELANVLKEQGVKVRFAIHPVAGRMPGHMNVLLAEADVPYEDILEMDEINSDFPATDVVLVIGANDVVNPAAKDDPSSPIYGMPILEAHKARTIMVIKRSMATGYAGLDNDLFYNEKTMMVFGDAKKVVEDMTKAINGTGH</sequence>
<dbReference type="SUPFAM" id="SSF52467">
    <property type="entry name" value="DHS-like NAD/FAD-binding domain"/>
    <property type="match status" value="1"/>
</dbReference>
<evidence type="ECO:0000256" key="10">
    <source>
        <dbReference type="ARBA" id="ARBA00022857"/>
    </source>
</evidence>
<dbReference type="Gene3D" id="3.40.50.1220">
    <property type="entry name" value="TPP-binding domain"/>
    <property type="match status" value="1"/>
</dbReference>
<comment type="similarity">
    <text evidence="3 16">Belongs to the PNT beta subunit family.</text>
</comment>
<evidence type="ECO:0000256" key="14">
    <source>
        <dbReference type="ARBA" id="ARBA00023136"/>
    </source>
</evidence>
<dbReference type="GO" id="GO:0050661">
    <property type="term" value="F:NADP binding"/>
    <property type="evidence" value="ECO:0007669"/>
    <property type="project" value="InterPro"/>
</dbReference>
<evidence type="ECO:0000256" key="11">
    <source>
        <dbReference type="ARBA" id="ARBA00022967"/>
    </source>
</evidence>
<feature type="transmembrane region" description="Helical" evidence="17">
    <location>
        <begin position="258"/>
        <end position="278"/>
    </location>
</feature>
<keyword evidence="10 16" id="KW-0521">NADP</keyword>
<dbReference type="PANTHER" id="PTHR44758">
    <property type="entry name" value="NAD(P) TRANSHYDROGENASE SUBUNIT BETA"/>
    <property type="match status" value="1"/>
</dbReference>
<keyword evidence="14 16" id="KW-0472">Membrane</keyword>
<keyword evidence="12 17" id="KW-1133">Transmembrane helix</keyword>
<evidence type="ECO:0000256" key="5">
    <source>
        <dbReference type="ARBA" id="ARBA00012943"/>
    </source>
</evidence>
<evidence type="ECO:0000256" key="17">
    <source>
        <dbReference type="SAM" id="Phobius"/>
    </source>
</evidence>
<feature type="transmembrane region" description="Helical" evidence="17">
    <location>
        <begin position="234"/>
        <end position="252"/>
    </location>
</feature>
<dbReference type="OrthoDB" id="9763786at2"/>
<evidence type="ECO:0000256" key="16">
    <source>
        <dbReference type="PIRNR" id="PIRNR000204"/>
    </source>
</evidence>
<proteinExistence type="inferred from homology"/>
<evidence type="ECO:0000256" key="9">
    <source>
        <dbReference type="ARBA" id="ARBA00022692"/>
    </source>
</evidence>
<feature type="transmembrane region" description="Helical" evidence="17">
    <location>
        <begin position="208"/>
        <end position="227"/>
    </location>
</feature>
<keyword evidence="8 16" id="KW-0997">Cell inner membrane</keyword>
<comment type="function">
    <text evidence="1 16">The transhydrogenation between NADH and NADP is coupled to respiration and ATP hydrolysis and functions as a proton pump across the membrane.</text>
</comment>
<keyword evidence="9 17" id="KW-0812">Transmembrane</keyword>
<dbReference type="InterPro" id="IPR034300">
    <property type="entry name" value="PNTB-like"/>
</dbReference>